<keyword evidence="2" id="KW-1185">Reference proteome</keyword>
<comment type="caution">
    <text evidence="1">The sequence shown here is derived from an EMBL/GenBank/DDBJ whole genome shotgun (WGS) entry which is preliminary data.</text>
</comment>
<proteinExistence type="predicted"/>
<name>A0ACC2W805_9TREE</name>
<gene>
    <name evidence="1" type="ORF">QFC20_003767</name>
</gene>
<organism evidence="1 2">
    <name type="scientific">Naganishia adeliensis</name>
    <dbReference type="NCBI Taxonomy" id="92952"/>
    <lineage>
        <taxon>Eukaryota</taxon>
        <taxon>Fungi</taxon>
        <taxon>Dikarya</taxon>
        <taxon>Basidiomycota</taxon>
        <taxon>Agaricomycotina</taxon>
        <taxon>Tremellomycetes</taxon>
        <taxon>Filobasidiales</taxon>
        <taxon>Filobasidiaceae</taxon>
        <taxon>Naganishia</taxon>
    </lineage>
</organism>
<reference evidence="1" key="1">
    <citation type="submission" date="2023-04" db="EMBL/GenBank/DDBJ databases">
        <title>Draft Genome sequencing of Naganishia species isolated from polar environments using Oxford Nanopore Technology.</title>
        <authorList>
            <person name="Leo P."/>
            <person name="Venkateswaran K."/>
        </authorList>
    </citation>
    <scope>NUCLEOTIDE SEQUENCE</scope>
    <source>
        <strain evidence="1">MNA-CCFEE 5262</strain>
    </source>
</reference>
<evidence type="ECO:0000313" key="2">
    <source>
        <dbReference type="Proteomes" id="UP001230649"/>
    </source>
</evidence>
<dbReference type="Proteomes" id="UP001230649">
    <property type="component" value="Unassembled WGS sequence"/>
</dbReference>
<sequence length="310" mass="34225">MSLDLILRPLLLAIHAADIISTHLATLLTLDTSDTTIQGNVPNHVAFSLVGARGPEKLVKEVIEWAGERGVGEVSLWSEDGVFDSYSIPSVTSNKAPPSKTPDSIDTATPIHDNEDHEPDWVQIPSPSSTLDKPSPTSQQLTTSPPPPSPSAGHQPRPKHTYTVFPSLSEITSRRPHRPVTVHVLPRAAEGGTVLARITRELLIEGVRSEEVTQEMLDERIREHLGFQSDPCLLIIQPLLSTRPTTPLAYRALKTVLPADAPEVHGYPFWVLRVTEIFQAMPIRFGFDPGATEWDRAVRRWQGVEQRLGK</sequence>
<dbReference type="EMBL" id="JASBWS010000037">
    <property type="protein sequence ID" value="KAJ9107232.1"/>
    <property type="molecule type" value="Genomic_DNA"/>
</dbReference>
<protein>
    <submittedName>
        <fullName evidence="1">Uncharacterized protein</fullName>
    </submittedName>
</protein>
<accession>A0ACC2W805</accession>
<evidence type="ECO:0000313" key="1">
    <source>
        <dbReference type="EMBL" id="KAJ9107232.1"/>
    </source>
</evidence>